<accession>A0ABP4Q6R3</accession>
<evidence type="ECO:0000256" key="5">
    <source>
        <dbReference type="SAM" id="SignalP"/>
    </source>
</evidence>
<feature type="chain" id="PRO_5046693555" evidence="5">
    <location>
        <begin position="29"/>
        <end position="450"/>
    </location>
</feature>
<dbReference type="InterPro" id="IPR006059">
    <property type="entry name" value="SBP"/>
</dbReference>
<evidence type="ECO:0000313" key="6">
    <source>
        <dbReference type="EMBL" id="GAA1600443.1"/>
    </source>
</evidence>
<dbReference type="PANTHER" id="PTHR43649:SF31">
    <property type="entry name" value="SN-GLYCEROL-3-PHOSPHATE-BINDING PERIPLASMIC PROTEIN UGPB"/>
    <property type="match status" value="1"/>
</dbReference>
<reference evidence="7" key="1">
    <citation type="journal article" date="2019" name="Int. J. Syst. Evol. Microbiol.">
        <title>The Global Catalogue of Microorganisms (GCM) 10K type strain sequencing project: providing services to taxonomists for standard genome sequencing and annotation.</title>
        <authorList>
            <consortium name="The Broad Institute Genomics Platform"/>
            <consortium name="The Broad Institute Genome Sequencing Center for Infectious Disease"/>
            <person name="Wu L."/>
            <person name="Ma J."/>
        </authorList>
    </citation>
    <scope>NUCLEOTIDE SEQUENCE [LARGE SCALE GENOMIC DNA]</scope>
    <source>
        <strain evidence="7">JCM 15572</strain>
    </source>
</reference>
<comment type="subcellular location">
    <subcellularLocation>
        <location evidence="1">Cell envelope</location>
    </subcellularLocation>
</comment>
<dbReference type="Gene3D" id="3.40.190.10">
    <property type="entry name" value="Periplasmic binding protein-like II"/>
    <property type="match status" value="2"/>
</dbReference>
<feature type="signal peptide" evidence="5">
    <location>
        <begin position="1"/>
        <end position="28"/>
    </location>
</feature>
<keyword evidence="7" id="KW-1185">Reference proteome</keyword>
<dbReference type="InterPro" id="IPR022386">
    <property type="entry name" value="Chitin_NgcE"/>
</dbReference>
<comment type="caution">
    <text evidence="6">The sequence shown here is derived from an EMBL/GenBank/DDBJ whole genome shotgun (WGS) entry which is preliminary data.</text>
</comment>
<evidence type="ECO:0000256" key="2">
    <source>
        <dbReference type="ARBA" id="ARBA00008520"/>
    </source>
</evidence>
<evidence type="ECO:0000313" key="7">
    <source>
        <dbReference type="Proteomes" id="UP001501705"/>
    </source>
</evidence>
<dbReference type="PANTHER" id="PTHR43649">
    <property type="entry name" value="ARABINOSE-BINDING PROTEIN-RELATED"/>
    <property type="match status" value="1"/>
</dbReference>
<evidence type="ECO:0000256" key="3">
    <source>
        <dbReference type="ARBA" id="ARBA00022448"/>
    </source>
</evidence>
<dbReference type="PROSITE" id="PS51257">
    <property type="entry name" value="PROKAR_LIPOPROTEIN"/>
    <property type="match status" value="1"/>
</dbReference>
<organism evidence="6 7">
    <name type="scientific">Kribbella hippodromi</name>
    <dbReference type="NCBI Taxonomy" id="434347"/>
    <lineage>
        <taxon>Bacteria</taxon>
        <taxon>Bacillati</taxon>
        <taxon>Actinomycetota</taxon>
        <taxon>Actinomycetes</taxon>
        <taxon>Propionibacteriales</taxon>
        <taxon>Kribbellaceae</taxon>
        <taxon>Kribbella</taxon>
    </lineage>
</organism>
<name>A0ABP4Q6R3_9ACTN</name>
<comment type="similarity">
    <text evidence="2">Belongs to the bacterial solute-binding protein 1 family.</text>
</comment>
<dbReference type="EMBL" id="BAAAPH010000029">
    <property type="protein sequence ID" value="GAA1600443.1"/>
    <property type="molecule type" value="Genomic_DNA"/>
</dbReference>
<keyword evidence="4 5" id="KW-0732">Signal</keyword>
<proteinExistence type="inferred from homology"/>
<dbReference type="Proteomes" id="UP001501705">
    <property type="component" value="Unassembled WGS sequence"/>
</dbReference>
<protein>
    <submittedName>
        <fullName evidence="6">N-acetylglucosamine/diacetylchitobiose ABC transporter substrate-binding protein</fullName>
    </submittedName>
</protein>
<dbReference type="Pfam" id="PF01547">
    <property type="entry name" value="SBP_bac_1"/>
    <property type="match status" value="1"/>
</dbReference>
<keyword evidence="3" id="KW-0813">Transport</keyword>
<evidence type="ECO:0000256" key="4">
    <source>
        <dbReference type="ARBA" id="ARBA00022729"/>
    </source>
</evidence>
<evidence type="ECO:0000256" key="1">
    <source>
        <dbReference type="ARBA" id="ARBA00004196"/>
    </source>
</evidence>
<dbReference type="InterPro" id="IPR050490">
    <property type="entry name" value="Bact_solute-bd_prot1"/>
</dbReference>
<gene>
    <name evidence="6" type="primary">ngcE_3</name>
    <name evidence="6" type="ORF">GCM10009804_66330</name>
</gene>
<dbReference type="SUPFAM" id="SSF53850">
    <property type="entry name" value="Periplasmic binding protein-like II"/>
    <property type="match status" value="1"/>
</dbReference>
<sequence>MVLKRRTMLQGVLAGAVLSGCSSGPATTVPTVSPQNPFRVDEGAAVDVVIGDEYGGFAAAAYRKKYASASVTPKLTAQLPEELLPRFATGTPPDVVLSSGDGALDLGRLVKDNQLSDLRRLLTAPSWDDPNKAVKDQLLPQLLDAGRYDGTQRTLNYIATVYGLWYSASMFQRNNWDVPKTWPDLLALGTDMKAAGIGPFIYAGAHPYYLLELVLTLAAKSGGADVLKRIDNLEAGAWKDEHVTRAIVAVGELAKRGLIAPGSAKYDHLGSQKRFLAGKAGMLPCGNWLENEMKGQIPADFALTMFAVPALDSSPALVSGLHVAATAPFLVPAKAKNAAGGFEYLRAQLSQDVAAQVSSESNQLTIVRGSADGLEIGSALRSARDLLSAAGDQIITWYFDSWYPEFATAAAAATGQFLAGGLQQSEWTARIQAAADKLEQDNAITKYRRD</sequence>
<dbReference type="NCBIfam" id="TIGR03851">
    <property type="entry name" value="chitin_NgcE"/>
    <property type="match status" value="1"/>
</dbReference>